<accession>A0A2H3BUT7</accession>
<organism evidence="1 2">
    <name type="scientific">Armillaria solidipes</name>
    <dbReference type="NCBI Taxonomy" id="1076256"/>
    <lineage>
        <taxon>Eukaryota</taxon>
        <taxon>Fungi</taxon>
        <taxon>Dikarya</taxon>
        <taxon>Basidiomycota</taxon>
        <taxon>Agaricomycotina</taxon>
        <taxon>Agaricomycetes</taxon>
        <taxon>Agaricomycetidae</taxon>
        <taxon>Agaricales</taxon>
        <taxon>Marasmiineae</taxon>
        <taxon>Physalacriaceae</taxon>
        <taxon>Armillaria</taxon>
    </lineage>
</organism>
<dbReference type="Proteomes" id="UP000218334">
    <property type="component" value="Unassembled WGS sequence"/>
</dbReference>
<reference evidence="2" key="1">
    <citation type="journal article" date="2017" name="Nat. Ecol. Evol.">
        <title>Genome expansion and lineage-specific genetic innovations in the forest pathogenic fungi Armillaria.</title>
        <authorList>
            <person name="Sipos G."/>
            <person name="Prasanna A.N."/>
            <person name="Walter M.C."/>
            <person name="O'Connor E."/>
            <person name="Balint B."/>
            <person name="Krizsan K."/>
            <person name="Kiss B."/>
            <person name="Hess J."/>
            <person name="Varga T."/>
            <person name="Slot J."/>
            <person name="Riley R."/>
            <person name="Boka B."/>
            <person name="Rigling D."/>
            <person name="Barry K."/>
            <person name="Lee J."/>
            <person name="Mihaltcheva S."/>
            <person name="LaButti K."/>
            <person name="Lipzen A."/>
            <person name="Waldron R."/>
            <person name="Moloney N.M."/>
            <person name="Sperisen C."/>
            <person name="Kredics L."/>
            <person name="Vagvoelgyi C."/>
            <person name="Patrignani A."/>
            <person name="Fitzpatrick D."/>
            <person name="Nagy I."/>
            <person name="Doyle S."/>
            <person name="Anderson J.B."/>
            <person name="Grigoriev I.V."/>
            <person name="Gueldener U."/>
            <person name="Muensterkoetter M."/>
            <person name="Nagy L.G."/>
        </authorList>
    </citation>
    <scope>NUCLEOTIDE SEQUENCE [LARGE SCALE GENOMIC DNA]</scope>
    <source>
        <strain evidence="2">28-4</strain>
    </source>
</reference>
<proteinExistence type="predicted"/>
<gene>
    <name evidence="1" type="ORF">ARMSODRAFT_214659</name>
</gene>
<dbReference type="EMBL" id="KZ293433">
    <property type="protein sequence ID" value="PBK68337.1"/>
    <property type="molecule type" value="Genomic_DNA"/>
</dbReference>
<sequence length="133" mass="14648">MLAVGWRGQSETPITACLPSPTAIEDYINNTLACSPAPSEALFFVVHAHVHCSRSSFHTSSVLCAQVNHPFLNPRAMEDRPPPNCTKPSVVFIPTSPSDGRLWLPAFYADDLIGPHATRIRKEMKISKTRHNA</sequence>
<evidence type="ECO:0000313" key="1">
    <source>
        <dbReference type="EMBL" id="PBK68337.1"/>
    </source>
</evidence>
<keyword evidence="2" id="KW-1185">Reference proteome</keyword>
<evidence type="ECO:0000313" key="2">
    <source>
        <dbReference type="Proteomes" id="UP000218334"/>
    </source>
</evidence>
<dbReference type="AlphaFoldDB" id="A0A2H3BUT7"/>
<name>A0A2H3BUT7_9AGAR</name>
<protein>
    <submittedName>
        <fullName evidence="1">Uncharacterized protein</fullName>
    </submittedName>
</protein>